<dbReference type="PROSITE" id="PS51353">
    <property type="entry name" value="ARSC"/>
    <property type="match status" value="1"/>
</dbReference>
<dbReference type="Gene3D" id="3.40.30.10">
    <property type="entry name" value="Glutaredoxin"/>
    <property type="match status" value="1"/>
</dbReference>
<feature type="compositionally biased region" description="Basic residues" evidence="3">
    <location>
        <begin position="40"/>
        <end position="51"/>
    </location>
</feature>
<reference evidence="4" key="1">
    <citation type="submission" date="2020-01" db="EMBL/GenBank/DDBJ databases">
        <authorList>
            <person name="Rat A."/>
        </authorList>
    </citation>
    <scope>NUCLEOTIDE SEQUENCE</scope>
    <source>
        <strain evidence="4">LMG 31228</strain>
    </source>
</reference>
<evidence type="ECO:0000313" key="4">
    <source>
        <dbReference type="EMBL" id="MBR0680143.1"/>
    </source>
</evidence>
<proteinExistence type="inferred from homology"/>
<organism evidence="4 5">
    <name type="scientific">Neoroseomonas eburnea</name>
    <dbReference type="NCBI Taxonomy" id="1346889"/>
    <lineage>
        <taxon>Bacteria</taxon>
        <taxon>Pseudomonadati</taxon>
        <taxon>Pseudomonadota</taxon>
        <taxon>Alphaproteobacteria</taxon>
        <taxon>Acetobacterales</taxon>
        <taxon>Acetobacteraceae</taxon>
        <taxon>Neoroseomonas</taxon>
    </lineage>
</organism>
<evidence type="ECO:0000256" key="2">
    <source>
        <dbReference type="PROSITE-ProRule" id="PRU01282"/>
    </source>
</evidence>
<dbReference type="PANTHER" id="PTHR30041:SF8">
    <property type="entry name" value="PROTEIN YFFB"/>
    <property type="match status" value="1"/>
</dbReference>
<name>A0A9X9X8V7_9PROT</name>
<comment type="similarity">
    <text evidence="1 2">Belongs to the ArsC family.</text>
</comment>
<dbReference type="CDD" id="cd03035">
    <property type="entry name" value="ArsC_Yffb"/>
    <property type="match status" value="1"/>
</dbReference>
<dbReference type="InterPro" id="IPR036249">
    <property type="entry name" value="Thioredoxin-like_sf"/>
</dbReference>
<protein>
    <submittedName>
        <fullName evidence="4">ArsC family reductase</fullName>
    </submittedName>
</protein>
<feature type="compositionally biased region" description="Low complexity" evidence="3">
    <location>
        <begin position="26"/>
        <end position="35"/>
    </location>
</feature>
<feature type="compositionally biased region" description="Basic and acidic residues" evidence="3">
    <location>
        <begin position="1"/>
        <end position="13"/>
    </location>
</feature>
<dbReference type="SUPFAM" id="SSF52833">
    <property type="entry name" value="Thioredoxin-like"/>
    <property type="match status" value="1"/>
</dbReference>
<dbReference type="PANTHER" id="PTHR30041">
    <property type="entry name" value="ARSENATE REDUCTASE"/>
    <property type="match status" value="1"/>
</dbReference>
<reference evidence="4" key="2">
    <citation type="journal article" date="2021" name="Syst. Appl. Microbiol.">
        <title>Roseomonas hellenica sp. nov., isolated from roots of wild-growing Alkanna tinctoria.</title>
        <authorList>
            <person name="Rat A."/>
            <person name="Naranjo H.D."/>
            <person name="Lebbe L."/>
            <person name="Cnockaert M."/>
            <person name="Krigas N."/>
            <person name="Grigoriadou K."/>
            <person name="Maloupa E."/>
            <person name="Willems A."/>
        </authorList>
    </citation>
    <scope>NUCLEOTIDE SEQUENCE</scope>
    <source>
        <strain evidence="4">LMG 31228</strain>
    </source>
</reference>
<dbReference type="AlphaFoldDB" id="A0A9X9X8V7"/>
<evidence type="ECO:0000256" key="3">
    <source>
        <dbReference type="SAM" id="MobiDB-lite"/>
    </source>
</evidence>
<dbReference type="Proteomes" id="UP001138709">
    <property type="component" value="Unassembled WGS sequence"/>
</dbReference>
<dbReference type="EMBL" id="JAAEDL010000005">
    <property type="protein sequence ID" value="MBR0680143.1"/>
    <property type="molecule type" value="Genomic_DNA"/>
</dbReference>
<gene>
    <name evidence="4" type="ORF">GXW74_06570</name>
</gene>
<sequence length="181" mass="20320">MREQAVRQPRAAEGEDVAPRFPFQPRDLAGDVGAGDARRGRANRRSIRRRPIRRRPILTEPATIHGIRNCDTMKKARAWLEQHGVAHAFHDYRTAGIDRATLESWARKVGWEKLLNRAGTTFRKLPEAERQDLTETKAIALMLAQPGMIKRPVLTVGEEILVGFDPARYAGALGGRRVQVG</sequence>
<dbReference type="NCBIfam" id="TIGR01617">
    <property type="entry name" value="arsC_related"/>
    <property type="match status" value="1"/>
</dbReference>
<evidence type="ECO:0000256" key="1">
    <source>
        <dbReference type="ARBA" id="ARBA00007198"/>
    </source>
</evidence>
<dbReference type="InterPro" id="IPR006660">
    <property type="entry name" value="Arsenate_reductase-like"/>
</dbReference>
<comment type="caution">
    <text evidence="4">The sequence shown here is derived from an EMBL/GenBank/DDBJ whole genome shotgun (WGS) entry which is preliminary data.</text>
</comment>
<evidence type="ECO:0000313" key="5">
    <source>
        <dbReference type="Proteomes" id="UP001138709"/>
    </source>
</evidence>
<keyword evidence="5" id="KW-1185">Reference proteome</keyword>
<dbReference type="InterPro" id="IPR006504">
    <property type="entry name" value="Tscrpt_reg_Spx/MgsR"/>
</dbReference>
<dbReference type="NCBIfam" id="NF008107">
    <property type="entry name" value="PRK10853.1"/>
    <property type="match status" value="1"/>
</dbReference>
<feature type="region of interest" description="Disordered" evidence="3">
    <location>
        <begin position="1"/>
        <end position="51"/>
    </location>
</feature>
<dbReference type="Pfam" id="PF03960">
    <property type="entry name" value="ArsC"/>
    <property type="match status" value="1"/>
</dbReference>
<accession>A0A9X9X8V7</accession>